<evidence type="ECO:0000256" key="1">
    <source>
        <dbReference type="ARBA" id="ARBA00000085"/>
    </source>
</evidence>
<keyword evidence="5" id="KW-0597">Phosphoprotein</keyword>
<dbReference type="CDD" id="cd06225">
    <property type="entry name" value="HAMP"/>
    <property type="match status" value="1"/>
</dbReference>
<dbReference type="InterPro" id="IPR005467">
    <property type="entry name" value="His_kinase_dom"/>
</dbReference>
<dbReference type="SMART" id="SM00387">
    <property type="entry name" value="HATPase_c"/>
    <property type="match status" value="1"/>
</dbReference>
<evidence type="ECO:0000256" key="12">
    <source>
        <dbReference type="ARBA" id="ARBA00023012"/>
    </source>
</evidence>
<evidence type="ECO:0000256" key="6">
    <source>
        <dbReference type="ARBA" id="ARBA00022679"/>
    </source>
</evidence>
<dbReference type="CDD" id="cd00075">
    <property type="entry name" value="HATPase"/>
    <property type="match status" value="1"/>
</dbReference>
<evidence type="ECO:0000259" key="16">
    <source>
        <dbReference type="PROSITE" id="PS50885"/>
    </source>
</evidence>
<dbReference type="Pfam" id="PF02518">
    <property type="entry name" value="HATPase_c"/>
    <property type="match status" value="1"/>
</dbReference>
<dbReference type="PANTHER" id="PTHR45436">
    <property type="entry name" value="SENSOR HISTIDINE KINASE YKOH"/>
    <property type="match status" value="1"/>
</dbReference>
<evidence type="ECO:0000256" key="2">
    <source>
        <dbReference type="ARBA" id="ARBA00004651"/>
    </source>
</evidence>
<dbReference type="PRINTS" id="PR00344">
    <property type="entry name" value="BCTRLSENSOR"/>
</dbReference>
<dbReference type="Gene3D" id="3.30.565.10">
    <property type="entry name" value="Histidine kinase-like ATPase, C-terminal domain"/>
    <property type="match status" value="1"/>
</dbReference>
<comment type="subcellular location">
    <subcellularLocation>
        <location evidence="2">Cell membrane</location>
        <topology evidence="2">Multi-pass membrane protein</topology>
    </subcellularLocation>
</comment>
<dbReference type="GO" id="GO:0005524">
    <property type="term" value="F:ATP binding"/>
    <property type="evidence" value="ECO:0007669"/>
    <property type="project" value="UniProtKB-KW"/>
</dbReference>
<dbReference type="Pfam" id="PF00512">
    <property type="entry name" value="HisKA"/>
    <property type="match status" value="1"/>
</dbReference>
<dbReference type="InterPro" id="IPR003660">
    <property type="entry name" value="HAMP_dom"/>
</dbReference>
<dbReference type="InterPro" id="IPR050428">
    <property type="entry name" value="TCS_sensor_his_kinase"/>
</dbReference>
<evidence type="ECO:0000256" key="8">
    <source>
        <dbReference type="ARBA" id="ARBA00022741"/>
    </source>
</evidence>
<proteinExistence type="predicted"/>
<sequence length="502" mass="56354">MSIRLRLTLWYSCLVAVTMIVLGSGIYFFVQYNTFSETKQQIHNQVGRIDVSSSIDYFNNFKINPTVRVGYEGMYAQVVNYVTDSIIRSSNLREAEIQLPYPSLQSNPKPGYVELTVNGTSFLVYQTPLILEESNKIIGLLQVAASTERERRFLEGLRTILIFASIVVIFLAFTLGLFIARKALRPIENVILATNRIENGSNLGMRIPRGKPNDEIGLLTDTLNGMLARIETTYNELDDAYKAQRRFVSDASHELRTPLTTIRGNIDLLEKMWQTELKAIKAGQAGGSSLILEPDRAGLSLEAMQDISEEAKRMSRLVADMLSLARADAGYEMEKEPVELLPLVEEVARRAHLLPRKAEWLVGDLSSLRGFVVNGNPDYLRQLVFIFIENAFKYTTSGEVELKAIKVDGQAGLVVRDTGIGMNSEEIPHIFERFYRADLSRGKTTGTGLGLSIAKWIIDEHNGSVEVKTREGEGTTFIVWLPEWFPLKDDSGIMEEPDRLDG</sequence>
<keyword evidence="7 14" id="KW-0812">Transmembrane</keyword>
<dbReference type="SUPFAM" id="SSF158472">
    <property type="entry name" value="HAMP domain-like"/>
    <property type="match status" value="1"/>
</dbReference>
<dbReference type="SUPFAM" id="SSF47384">
    <property type="entry name" value="Homodimeric domain of signal transducing histidine kinase"/>
    <property type="match status" value="1"/>
</dbReference>
<dbReference type="InterPro" id="IPR036097">
    <property type="entry name" value="HisK_dim/P_sf"/>
</dbReference>
<dbReference type="InterPro" id="IPR004358">
    <property type="entry name" value="Sig_transdc_His_kin-like_C"/>
</dbReference>
<comment type="catalytic activity">
    <reaction evidence="1">
        <text>ATP + protein L-histidine = ADP + protein N-phospho-L-histidine.</text>
        <dbReference type="EC" id="2.7.13.3"/>
    </reaction>
</comment>
<keyword evidence="11 14" id="KW-1133">Transmembrane helix</keyword>
<dbReference type="PANTHER" id="PTHR45436:SF5">
    <property type="entry name" value="SENSOR HISTIDINE KINASE TRCS"/>
    <property type="match status" value="1"/>
</dbReference>
<evidence type="ECO:0000256" key="5">
    <source>
        <dbReference type="ARBA" id="ARBA00022553"/>
    </source>
</evidence>
<dbReference type="EC" id="2.7.13.3" evidence="3"/>
<feature type="transmembrane region" description="Helical" evidence="14">
    <location>
        <begin position="7"/>
        <end position="30"/>
    </location>
</feature>
<keyword evidence="8" id="KW-0547">Nucleotide-binding</keyword>
<comment type="caution">
    <text evidence="17">The sequence shown here is derived from an EMBL/GenBank/DDBJ whole genome shotgun (WGS) entry which is preliminary data.</text>
</comment>
<dbReference type="OrthoDB" id="9786919at2"/>
<dbReference type="Proteomes" id="UP000053750">
    <property type="component" value="Unassembled WGS sequence"/>
</dbReference>
<dbReference type="Gene3D" id="1.10.287.130">
    <property type="match status" value="1"/>
</dbReference>
<dbReference type="InterPro" id="IPR003594">
    <property type="entry name" value="HATPase_dom"/>
</dbReference>
<evidence type="ECO:0000256" key="4">
    <source>
        <dbReference type="ARBA" id="ARBA00022475"/>
    </source>
</evidence>
<dbReference type="FunFam" id="3.30.565.10:FF:000006">
    <property type="entry name" value="Sensor histidine kinase WalK"/>
    <property type="match status" value="1"/>
</dbReference>
<reference evidence="17 18" key="1">
    <citation type="submission" date="2014-02" db="EMBL/GenBank/DDBJ databases">
        <title>Genome sequence of Paenibacillus darwinianus reveals adaptive mechanisms for survival in Antarctic soils.</title>
        <authorList>
            <person name="Dsouza M."/>
            <person name="Taylor M.W."/>
            <person name="Turner S.J."/>
            <person name="Aislabie J."/>
        </authorList>
    </citation>
    <scope>NUCLEOTIDE SEQUENCE [LARGE SCALE GENOMIC DNA]</scope>
    <source>
        <strain evidence="17 18">CE1</strain>
    </source>
</reference>
<feature type="domain" description="HAMP" evidence="16">
    <location>
        <begin position="181"/>
        <end position="235"/>
    </location>
</feature>
<evidence type="ECO:0000256" key="9">
    <source>
        <dbReference type="ARBA" id="ARBA00022777"/>
    </source>
</evidence>
<feature type="transmembrane region" description="Helical" evidence="14">
    <location>
        <begin position="160"/>
        <end position="180"/>
    </location>
</feature>
<dbReference type="SMART" id="SM00304">
    <property type="entry name" value="HAMP"/>
    <property type="match status" value="1"/>
</dbReference>
<keyword evidence="10" id="KW-0067">ATP-binding</keyword>
<accession>A0A9W5S1Z9</accession>
<dbReference type="InterPro" id="IPR036890">
    <property type="entry name" value="HATPase_C_sf"/>
</dbReference>
<evidence type="ECO:0000313" key="18">
    <source>
        <dbReference type="Proteomes" id="UP000053750"/>
    </source>
</evidence>
<dbReference type="Pfam" id="PF00672">
    <property type="entry name" value="HAMP"/>
    <property type="match status" value="1"/>
</dbReference>
<keyword evidence="12" id="KW-0902">Two-component regulatory system</keyword>
<dbReference type="EMBL" id="JFHU01000094">
    <property type="protein sequence ID" value="EXX89472.1"/>
    <property type="molecule type" value="Genomic_DNA"/>
</dbReference>
<evidence type="ECO:0000313" key="17">
    <source>
        <dbReference type="EMBL" id="EXX89472.1"/>
    </source>
</evidence>
<evidence type="ECO:0000256" key="10">
    <source>
        <dbReference type="ARBA" id="ARBA00022840"/>
    </source>
</evidence>
<dbReference type="CDD" id="cd00082">
    <property type="entry name" value="HisKA"/>
    <property type="match status" value="1"/>
</dbReference>
<dbReference type="Gene3D" id="6.10.340.10">
    <property type="match status" value="1"/>
</dbReference>
<protein>
    <recommendedName>
        <fullName evidence="3">histidine kinase</fullName>
        <ecNumber evidence="3">2.7.13.3</ecNumber>
    </recommendedName>
</protein>
<keyword evidence="13 14" id="KW-0472">Membrane</keyword>
<dbReference type="PROSITE" id="PS50109">
    <property type="entry name" value="HIS_KIN"/>
    <property type="match status" value="1"/>
</dbReference>
<keyword evidence="9 17" id="KW-0418">Kinase</keyword>
<feature type="domain" description="Histidine kinase" evidence="15">
    <location>
        <begin position="250"/>
        <end position="485"/>
    </location>
</feature>
<keyword evidence="6" id="KW-0808">Transferase</keyword>
<keyword evidence="4" id="KW-1003">Cell membrane</keyword>
<evidence type="ECO:0000256" key="14">
    <source>
        <dbReference type="SAM" id="Phobius"/>
    </source>
</evidence>
<dbReference type="PROSITE" id="PS50885">
    <property type="entry name" value="HAMP"/>
    <property type="match status" value="1"/>
</dbReference>
<evidence type="ECO:0000256" key="7">
    <source>
        <dbReference type="ARBA" id="ARBA00022692"/>
    </source>
</evidence>
<dbReference type="GO" id="GO:0005886">
    <property type="term" value="C:plasma membrane"/>
    <property type="evidence" value="ECO:0007669"/>
    <property type="project" value="UniProtKB-SubCell"/>
</dbReference>
<evidence type="ECO:0000256" key="11">
    <source>
        <dbReference type="ARBA" id="ARBA00022989"/>
    </source>
</evidence>
<gene>
    <name evidence="17" type="ORF">BG53_15525</name>
</gene>
<dbReference type="GO" id="GO:0000155">
    <property type="term" value="F:phosphorelay sensor kinase activity"/>
    <property type="evidence" value="ECO:0007669"/>
    <property type="project" value="InterPro"/>
</dbReference>
<dbReference type="RefSeq" id="WP_036586080.1">
    <property type="nucleotide sequence ID" value="NZ_KK082115.1"/>
</dbReference>
<dbReference type="InterPro" id="IPR003661">
    <property type="entry name" value="HisK_dim/P_dom"/>
</dbReference>
<evidence type="ECO:0000256" key="3">
    <source>
        <dbReference type="ARBA" id="ARBA00012438"/>
    </source>
</evidence>
<organism evidence="17 18">
    <name type="scientific">Paenibacillus darwinianus</name>
    <dbReference type="NCBI Taxonomy" id="1380763"/>
    <lineage>
        <taxon>Bacteria</taxon>
        <taxon>Bacillati</taxon>
        <taxon>Bacillota</taxon>
        <taxon>Bacilli</taxon>
        <taxon>Bacillales</taxon>
        <taxon>Paenibacillaceae</taxon>
        <taxon>Paenibacillus</taxon>
    </lineage>
</organism>
<keyword evidence="18" id="KW-1185">Reference proteome</keyword>
<dbReference type="AlphaFoldDB" id="A0A9W5S1Z9"/>
<evidence type="ECO:0000259" key="15">
    <source>
        <dbReference type="PROSITE" id="PS50109"/>
    </source>
</evidence>
<dbReference type="SUPFAM" id="SSF55874">
    <property type="entry name" value="ATPase domain of HSP90 chaperone/DNA topoisomerase II/histidine kinase"/>
    <property type="match status" value="1"/>
</dbReference>
<evidence type="ECO:0000256" key="13">
    <source>
        <dbReference type="ARBA" id="ARBA00023136"/>
    </source>
</evidence>
<dbReference type="SMART" id="SM00388">
    <property type="entry name" value="HisKA"/>
    <property type="match status" value="1"/>
</dbReference>
<name>A0A9W5S1Z9_9BACL</name>